<dbReference type="AlphaFoldDB" id="A0A9Q8Z934"/>
<dbReference type="Proteomes" id="UP001056012">
    <property type="component" value="Chromosome 4"/>
</dbReference>
<keyword evidence="3" id="KW-1185">Reference proteome</keyword>
<dbReference type="VEuPathDB" id="FungiDB:yc1106_06006"/>
<feature type="region of interest" description="Disordered" evidence="1">
    <location>
        <begin position="1"/>
        <end position="118"/>
    </location>
</feature>
<evidence type="ECO:0000256" key="1">
    <source>
        <dbReference type="SAM" id="MobiDB-lite"/>
    </source>
</evidence>
<proteinExistence type="predicted"/>
<evidence type="ECO:0000313" key="2">
    <source>
        <dbReference type="EMBL" id="USP78732.1"/>
    </source>
</evidence>
<organism evidence="2 3">
    <name type="scientific">Curvularia clavata</name>
    <dbReference type="NCBI Taxonomy" id="95742"/>
    <lineage>
        <taxon>Eukaryota</taxon>
        <taxon>Fungi</taxon>
        <taxon>Dikarya</taxon>
        <taxon>Ascomycota</taxon>
        <taxon>Pezizomycotina</taxon>
        <taxon>Dothideomycetes</taxon>
        <taxon>Pleosporomycetidae</taxon>
        <taxon>Pleosporales</taxon>
        <taxon>Pleosporineae</taxon>
        <taxon>Pleosporaceae</taxon>
        <taxon>Curvularia</taxon>
    </lineage>
</organism>
<feature type="compositionally biased region" description="Low complexity" evidence="1">
    <location>
        <begin position="41"/>
        <end position="107"/>
    </location>
</feature>
<accession>A0A9Q8Z934</accession>
<evidence type="ECO:0000313" key="3">
    <source>
        <dbReference type="Proteomes" id="UP001056012"/>
    </source>
</evidence>
<name>A0A9Q8Z934_CURCL</name>
<dbReference type="EMBL" id="CP089277">
    <property type="protein sequence ID" value="USP78732.1"/>
    <property type="molecule type" value="Genomic_DNA"/>
</dbReference>
<dbReference type="OrthoDB" id="5370011at2759"/>
<protein>
    <submittedName>
        <fullName evidence="2">Uncharacterized protein</fullName>
    </submittedName>
</protein>
<gene>
    <name evidence="2" type="ORF">yc1106_06006</name>
</gene>
<reference evidence="2" key="1">
    <citation type="submission" date="2021-12" db="EMBL/GenBank/DDBJ databases">
        <title>Curvularia clavata genome.</title>
        <authorList>
            <person name="Cao Y."/>
        </authorList>
    </citation>
    <scope>NUCLEOTIDE SEQUENCE</scope>
    <source>
        <strain evidence="2">Yc1106</strain>
    </source>
</reference>
<sequence>MSTPTNPGTAAKGKNVERGGLGKYVKRMSTVFKRDRSSKSQAPATAPDAPAASASQGPAQQAQPEQQQTGQEQHQHQQQQSTPAQGENDATTTTAAAVSPTPVVPHVSAPPAPVPVSKTMDRNAMQQERARALFAKYGLTLESHEWIATPGPMPALERVEKPIRMRVHRSCHRCGTLYGADRTCVQCEHRRCKKCPRFPRKKTPEEKLAEKEGTDQPKRKRMLTIRTRAGDELVYQPTKQRIRRTCHVCSTVFVPAQATVCQNCQHLRCTKCPREPAKLSKWPAGYPGDAEPDSETEMDRQLETFRRTWRKPRTRVRWQTIRPSVRAVAMSGVTSVPDLRECYVALSTDHLLTRTCSVKKPKKTEQFDAQVVAAVEAKLRAFGIDDGPSSAAEAT</sequence>